<dbReference type="Proteomes" id="UP000590442">
    <property type="component" value="Unassembled WGS sequence"/>
</dbReference>
<dbReference type="SUPFAM" id="SSF52833">
    <property type="entry name" value="Thioredoxin-like"/>
    <property type="match status" value="1"/>
</dbReference>
<keyword evidence="4" id="KW-0676">Redox-active center</keyword>
<dbReference type="EMBL" id="JAATJJ010000002">
    <property type="protein sequence ID" value="NJB72224.1"/>
    <property type="molecule type" value="Genomic_DNA"/>
</dbReference>
<dbReference type="GO" id="GO:0017004">
    <property type="term" value="P:cytochrome complex assembly"/>
    <property type="evidence" value="ECO:0007669"/>
    <property type="project" value="UniProtKB-KW"/>
</dbReference>
<comment type="caution">
    <text evidence="6">The sequence shown here is derived from an EMBL/GenBank/DDBJ whole genome shotgun (WGS) entry which is preliminary data.</text>
</comment>
<keyword evidence="6" id="KW-0413">Isomerase</keyword>
<dbReference type="PROSITE" id="PS51352">
    <property type="entry name" value="THIOREDOXIN_2"/>
    <property type="match status" value="1"/>
</dbReference>
<dbReference type="GO" id="GO:0016491">
    <property type="term" value="F:oxidoreductase activity"/>
    <property type="evidence" value="ECO:0007669"/>
    <property type="project" value="InterPro"/>
</dbReference>
<dbReference type="PROSITE" id="PS51257">
    <property type="entry name" value="PROKAR_LIPOPROTEIN"/>
    <property type="match status" value="1"/>
</dbReference>
<dbReference type="Pfam" id="PF00578">
    <property type="entry name" value="AhpC-TSA"/>
    <property type="match status" value="1"/>
</dbReference>
<evidence type="ECO:0000256" key="1">
    <source>
        <dbReference type="ARBA" id="ARBA00004196"/>
    </source>
</evidence>
<keyword evidence="2" id="KW-0201">Cytochrome c-type biogenesis</keyword>
<dbReference type="InterPro" id="IPR050553">
    <property type="entry name" value="Thioredoxin_ResA/DsbE_sf"/>
</dbReference>
<sequence>MKKIAPILLLIFIIISCKKVKPKEYYSIKGKIENFNGNIYLTKALFDDEYYFDNSLKDSVLVSDGKFEFRLSTKNNFPLPFYIETDKTKTSHFILEPKDQQIIIDSLYYNVFPKIICKNSTIQKEQLILKERISIALEKFKTEFKKIKSPDFPKDSIEKSAINAREKLTFESNLILKEFAKDYPNSFVSFWKIAMNIQYNGYNEELENAYNNLSTTIKQSKVSNVLLQNILKAKTFKIGNHFPIIKLKNKELNEIVLNVTENSKADYSLVDFWFSNCGPCIAQFPKLKELHSKYNPKQFNIISISTDKTKDIDNWYKIMEQKNMTWPNLLDENGTKSSTLGIVSFPTNYLLNKKGIIIKKNISLIELEKLFEKAE</sequence>
<dbReference type="RefSeq" id="WP_167965042.1">
    <property type="nucleotide sequence ID" value="NZ_JAATJJ010000002.1"/>
</dbReference>
<dbReference type="InterPro" id="IPR013766">
    <property type="entry name" value="Thioredoxin_domain"/>
</dbReference>
<dbReference type="CDD" id="cd02966">
    <property type="entry name" value="TlpA_like_family"/>
    <property type="match status" value="1"/>
</dbReference>
<organism evidence="6 7">
    <name type="scientific">Saonia flava</name>
    <dbReference type="NCBI Taxonomy" id="523696"/>
    <lineage>
        <taxon>Bacteria</taxon>
        <taxon>Pseudomonadati</taxon>
        <taxon>Bacteroidota</taxon>
        <taxon>Flavobacteriia</taxon>
        <taxon>Flavobacteriales</taxon>
        <taxon>Flavobacteriaceae</taxon>
        <taxon>Saonia</taxon>
    </lineage>
</organism>
<reference evidence="6 7" key="1">
    <citation type="submission" date="2020-03" db="EMBL/GenBank/DDBJ databases">
        <title>Genomic Encyclopedia of Type Strains, Phase IV (KMG-IV): sequencing the most valuable type-strain genomes for metagenomic binning, comparative biology and taxonomic classification.</title>
        <authorList>
            <person name="Goeker M."/>
        </authorList>
    </citation>
    <scope>NUCLEOTIDE SEQUENCE [LARGE SCALE GENOMIC DNA]</scope>
    <source>
        <strain evidence="6 7">DSM 29762</strain>
    </source>
</reference>
<evidence type="ECO:0000256" key="2">
    <source>
        <dbReference type="ARBA" id="ARBA00022748"/>
    </source>
</evidence>
<evidence type="ECO:0000256" key="3">
    <source>
        <dbReference type="ARBA" id="ARBA00023157"/>
    </source>
</evidence>
<evidence type="ECO:0000313" key="6">
    <source>
        <dbReference type="EMBL" id="NJB72224.1"/>
    </source>
</evidence>
<proteinExistence type="predicted"/>
<protein>
    <submittedName>
        <fullName evidence="6">Thiol-disulfide isomerase/thioredoxin</fullName>
    </submittedName>
</protein>
<feature type="domain" description="Thioredoxin" evidence="5">
    <location>
        <begin position="236"/>
        <end position="375"/>
    </location>
</feature>
<keyword evidence="7" id="KW-1185">Reference proteome</keyword>
<dbReference type="PANTHER" id="PTHR42852">
    <property type="entry name" value="THIOL:DISULFIDE INTERCHANGE PROTEIN DSBE"/>
    <property type="match status" value="1"/>
</dbReference>
<dbReference type="InterPro" id="IPR000866">
    <property type="entry name" value="AhpC/TSA"/>
</dbReference>
<dbReference type="GO" id="GO:0030313">
    <property type="term" value="C:cell envelope"/>
    <property type="evidence" value="ECO:0007669"/>
    <property type="project" value="UniProtKB-SubCell"/>
</dbReference>
<gene>
    <name evidence="6" type="ORF">GGR42_002715</name>
</gene>
<comment type="subcellular location">
    <subcellularLocation>
        <location evidence="1">Cell envelope</location>
    </subcellularLocation>
</comment>
<evidence type="ECO:0000313" key="7">
    <source>
        <dbReference type="Proteomes" id="UP000590442"/>
    </source>
</evidence>
<keyword evidence="3" id="KW-1015">Disulfide bond</keyword>
<dbReference type="GO" id="GO:0016209">
    <property type="term" value="F:antioxidant activity"/>
    <property type="evidence" value="ECO:0007669"/>
    <property type="project" value="InterPro"/>
</dbReference>
<evidence type="ECO:0000259" key="5">
    <source>
        <dbReference type="PROSITE" id="PS51352"/>
    </source>
</evidence>
<dbReference type="Gene3D" id="3.40.30.10">
    <property type="entry name" value="Glutaredoxin"/>
    <property type="match status" value="1"/>
</dbReference>
<dbReference type="PANTHER" id="PTHR42852:SF6">
    <property type="entry name" value="THIOL:DISULFIDE INTERCHANGE PROTEIN DSBE"/>
    <property type="match status" value="1"/>
</dbReference>
<name>A0A846R4D0_9FLAO</name>
<dbReference type="InterPro" id="IPR036249">
    <property type="entry name" value="Thioredoxin-like_sf"/>
</dbReference>
<accession>A0A846R4D0</accession>
<dbReference type="AlphaFoldDB" id="A0A846R4D0"/>
<evidence type="ECO:0000256" key="4">
    <source>
        <dbReference type="ARBA" id="ARBA00023284"/>
    </source>
</evidence>
<dbReference type="GO" id="GO:0016853">
    <property type="term" value="F:isomerase activity"/>
    <property type="evidence" value="ECO:0007669"/>
    <property type="project" value="UniProtKB-KW"/>
</dbReference>